<accession>A0A6C0EUC3</accession>
<protein>
    <submittedName>
        <fullName evidence="1">Uncharacterized protein</fullName>
    </submittedName>
</protein>
<evidence type="ECO:0000313" key="1">
    <source>
        <dbReference type="EMBL" id="QHT32113.1"/>
    </source>
</evidence>
<dbReference type="AlphaFoldDB" id="A0A6C0EUC3"/>
<dbReference type="EMBL" id="MN738931">
    <property type="protein sequence ID" value="QHT32113.1"/>
    <property type="molecule type" value="Genomic_DNA"/>
</dbReference>
<sequence>MATPDPFSYGNLIGLLKDNESNTKTDIMALDRNLSNSIGQTTASIIQSASQSSVASNMVDDARFRDTKDAVNRNSDFLLNDARRNNEFLATAVERNGTSNSLATLTSSQALLSATDRTGSASLSATDRNGSLILSETIRGQGQTRDMISHQAAENRNALSLMAMDHARQFNMQGLLAKDTDLKVIEAGYKSQLQTASLAQDMLKMKSDLEKQASEHSALAVREMALVSRDVLNSRADVLRQAAENTDHIKSHADKNKDYITNQVSGINEKLSQMDVSRVRDEVNDLRAKAAGLEYGCWDKHRHGHHGWDEGKGHEIRNNLYAGYDRRERSRSRERRGGEGGRD</sequence>
<reference evidence="1" key="1">
    <citation type="journal article" date="2020" name="Nature">
        <title>Giant virus diversity and host interactions through global metagenomics.</title>
        <authorList>
            <person name="Schulz F."/>
            <person name="Roux S."/>
            <person name="Paez-Espino D."/>
            <person name="Jungbluth S."/>
            <person name="Walsh D.A."/>
            <person name="Denef V.J."/>
            <person name="McMahon K.D."/>
            <person name="Konstantinidis K.T."/>
            <person name="Eloe-Fadrosh E.A."/>
            <person name="Kyrpides N.C."/>
            <person name="Woyke T."/>
        </authorList>
    </citation>
    <scope>NUCLEOTIDE SEQUENCE</scope>
    <source>
        <strain evidence="1">GVMAG-M-3300009159-65</strain>
    </source>
</reference>
<organism evidence="1">
    <name type="scientific">viral metagenome</name>
    <dbReference type="NCBI Taxonomy" id="1070528"/>
    <lineage>
        <taxon>unclassified sequences</taxon>
        <taxon>metagenomes</taxon>
        <taxon>organismal metagenomes</taxon>
    </lineage>
</organism>
<proteinExistence type="predicted"/>
<name>A0A6C0EUC3_9ZZZZ</name>